<dbReference type="OMA" id="TRGHEHE"/>
<evidence type="ECO:0000313" key="10">
    <source>
        <dbReference type="EMBL" id="EMC92737.1"/>
    </source>
</evidence>
<dbReference type="GO" id="GO:0000076">
    <property type="term" value="P:DNA replication checkpoint signaling"/>
    <property type="evidence" value="ECO:0007669"/>
    <property type="project" value="UniProtKB-UniRule"/>
</dbReference>
<evidence type="ECO:0000259" key="9">
    <source>
        <dbReference type="Pfam" id="PF07962"/>
    </source>
</evidence>
<sequence length="317" mass="35442">MPSATTGSAAPAHSFDQDVDDFLRDLPIDRDKPAENHYVPQIKDVDEEIKVRKKRAPNPKLDDNLLLSSNGLPRLRRIAKSKLKFRGKGHECSDIGRLLNTYQLWLDDLYPKAKFKDALAMVEKLGHSKRMQVTRKAWIDATKPNRRDDSPERREEYAMSGALDGPPAGNDRQVECGFDSFGDKDDHLSEHQQQIQSGDVPNEAELDDMIRENYISNHASNGHWGRSFLHNDETSDDELDALLAENTEAGKGALVKRRDPLQDDPSDAEDDLDALLAEQSYVTAPNAANRADLGTESRTCDDFADDEEAMAGLGGEW</sequence>
<dbReference type="Proteomes" id="UP000011761">
    <property type="component" value="Unassembled WGS sequence"/>
</dbReference>
<evidence type="ECO:0000256" key="1">
    <source>
        <dbReference type="ARBA" id="ARBA00004123"/>
    </source>
</evidence>
<dbReference type="InterPro" id="IPR040038">
    <property type="entry name" value="TIPIN/Csm3/Swi3"/>
</dbReference>
<dbReference type="GO" id="GO:0043111">
    <property type="term" value="P:replication fork arrest"/>
    <property type="evidence" value="ECO:0007669"/>
    <property type="project" value="TreeGrafter"/>
</dbReference>
<accession>M2LFC5</accession>
<dbReference type="PANTHER" id="PTHR13220:SF11">
    <property type="entry name" value="TIMELESS-INTERACTING PROTEIN"/>
    <property type="match status" value="1"/>
</dbReference>
<gene>
    <name evidence="10" type="ORF">BAUCODRAFT_125714</name>
</gene>
<evidence type="ECO:0000256" key="2">
    <source>
        <dbReference type="ARBA" id="ARBA00006075"/>
    </source>
</evidence>
<dbReference type="KEGG" id="bcom:BAUCODRAFT_125714"/>
<dbReference type="STRING" id="717646.M2LFC5"/>
<name>M2LFC5_BAUPA</name>
<keyword evidence="11" id="KW-1185">Reference proteome</keyword>
<dbReference type="AlphaFoldDB" id="M2LFC5"/>
<dbReference type="HOGENOM" id="CLU_036204_1_0_1"/>
<dbReference type="OrthoDB" id="437078at2759"/>
<reference evidence="10 11" key="1">
    <citation type="journal article" date="2012" name="PLoS Pathog.">
        <title>Diverse lifestyles and strategies of plant pathogenesis encoded in the genomes of eighteen Dothideomycetes fungi.</title>
        <authorList>
            <person name="Ohm R.A."/>
            <person name="Feau N."/>
            <person name="Henrissat B."/>
            <person name="Schoch C.L."/>
            <person name="Horwitz B.A."/>
            <person name="Barry K.W."/>
            <person name="Condon B.J."/>
            <person name="Copeland A.C."/>
            <person name="Dhillon B."/>
            <person name="Glaser F."/>
            <person name="Hesse C.N."/>
            <person name="Kosti I."/>
            <person name="LaButti K."/>
            <person name="Lindquist E.A."/>
            <person name="Lucas S."/>
            <person name="Salamov A.A."/>
            <person name="Bradshaw R.E."/>
            <person name="Ciuffetti L."/>
            <person name="Hamelin R.C."/>
            <person name="Kema G.H.J."/>
            <person name="Lawrence C."/>
            <person name="Scott J.A."/>
            <person name="Spatafora J.W."/>
            <person name="Turgeon B.G."/>
            <person name="de Wit P.J.G.M."/>
            <person name="Zhong S."/>
            <person name="Goodwin S.B."/>
            <person name="Grigoriev I.V."/>
        </authorList>
    </citation>
    <scope>NUCLEOTIDE SEQUENCE [LARGE SCALE GENOMIC DNA]</scope>
    <source>
        <strain evidence="10 11">UAMH 10762</strain>
    </source>
</reference>
<dbReference type="GO" id="GO:0031298">
    <property type="term" value="C:replication fork protection complex"/>
    <property type="evidence" value="ECO:0007669"/>
    <property type="project" value="TreeGrafter"/>
</dbReference>
<comment type="function">
    <text evidence="7">Plays an important role in the control of DNA replication and the maintenance of replication fork stability.</text>
</comment>
<organism evidence="10 11">
    <name type="scientific">Baudoinia panamericana (strain UAMH 10762)</name>
    <name type="common">Angels' share fungus</name>
    <name type="synonym">Baudoinia compniacensis (strain UAMH 10762)</name>
    <dbReference type="NCBI Taxonomy" id="717646"/>
    <lineage>
        <taxon>Eukaryota</taxon>
        <taxon>Fungi</taxon>
        <taxon>Dikarya</taxon>
        <taxon>Ascomycota</taxon>
        <taxon>Pezizomycotina</taxon>
        <taxon>Dothideomycetes</taxon>
        <taxon>Dothideomycetidae</taxon>
        <taxon>Mycosphaerellales</taxon>
        <taxon>Teratosphaeriaceae</taxon>
        <taxon>Baudoinia</taxon>
    </lineage>
</organism>
<evidence type="ECO:0000313" key="11">
    <source>
        <dbReference type="Proteomes" id="UP000011761"/>
    </source>
</evidence>
<dbReference type="GO" id="GO:0031297">
    <property type="term" value="P:replication fork processing"/>
    <property type="evidence" value="ECO:0007669"/>
    <property type="project" value="UniProtKB-UniRule"/>
</dbReference>
<protein>
    <recommendedName>
        <fullName evidence="7">Chromosome segregation in meiosis protein</fullName>
    </recommendedName>
</protein>
<dbReference type="Pfam" id="PF07962">
    <property type="entry name" value="Swi3"/>
    <property type="match status" value="1"/>
</dbReference>
<dbReference type="PANTHER" id="PTHR13220">
    <property type="entry name" value="TIMELESS INTERACTING-RELATED"/>
    <property type="match status" value="1"/>
</dbReference>
<evidence type="ECO:0000256" key="3">
    <source>
        <dbReference type="ARBA" id="ARBA00022763"/>
    </source>
</evidence>
<evidence type="ECO:0000256" key="5">
    <source>
        <dbReference type="ARBA" id="ARBA00023242"/>
    </source>
</evidence>
<proteinExistence type="inferred from homology"/>
<dbReference type="EMBL" id="KB445561">
    <property type="protein sequence ID" value="EMC92737.1"/>
    <property type="molecule type" value="Genomic_DNA"/>
</dbReference>
<keyword evidence="3 7" id="KW-0227">DNA damage</keyword>
<evidence type="ECO:0000256" key="6">
    <source>
        <dbReference type="ARBA" id="ARBA00023306"/>
    </source>
</evidence>
<comment type="similarity">
    <text evidence="2 7">Belongs to the CSM3 family.</text>
</comment>
<feature type="compositionally biased region" description="Basic and acidic residues" evidence="8">
    <location>
        <begin position="143"/>
        <end position="157"/>
    </location>
</feature>
<dbReference type="GO" id="GO:0003677">
    <property type="term" value="F:DNA binding"/>
    <property type="evidence" value="ECO:0007669"/>
    <property type="project" value="TreeGrafter"/>
</dbReference>
<dbReference type="InterPro" id="IPR012923">
    <property type="entry name" value="Csm3"/>
</dbReference>
<comment type="subcellular location">
    <subcellularLocation>
        <location evidence="1 7">Nucleus</location>
    </subcellularLocation>
</comment>
<keyword evidence="4" id="KW-0236">DNA replication inhibitor</keyword>
<dbReference type="RefSeq" id="XP_007680084.1">
    <property type="nucleotide sequence ID" value="XM_007681894.1"/>
</dbReference>
<dbReference type="GO" id="GO:0006974">
    <property type="term" value="P:DNA damage response"/>
    <property type="evidence" value="ECO:0007669"/>
    <property type="project" value="UniProtKB-KW"/>
</dbReference>
<keyword evidence="5 7" id="KW-0539">Nucleus</keyword>
<evidence type="ECO:0000256" key="4">
    <source>
        <dbReference type="ARBA" id="ARBA00022880"/>
    </source>
</evidence>
<feature type="region of interest" description="Disordered" evidence="8">
    <location>
        <begin position="250"/>
        <end position="270"/>
    </location>
</feature>
<dbReference type="GeneID" id="19107990"/>
<evidence type="ECO:0000256" key="8">
    <source>
        <dbReference type="SAM" id="MobiDB-lite"/>
    </source>
</evidence>
<dbReference type="eggNOG" id="KOG3004">
    <property type="taxonomic scope" value="Eukaryota"/>
</dbReference>
<keyword evidence="6 7" id="KW-0131">Cell cycle</keyword>
<feature type="region of interest" description="Disordered" evidence="8">
    <location>
        <begin position="142"/>
        <end position="170"/>
    </location>
</feature>
<feature type="domain" description="Chromosome segregation in meiosis protein 3" evidence="9">
    <location>
        <begin position="60"/>
        <end position="142"/>
    </location>
</feature>
<evidence type="ECO:0000256" key="7">
    <source>
        <dbReference type="RuleBase" id="RU366049"/>
    </source>
</evidence>